<evidence type="ECO:0000313" key="2">
    <source>
        <dbReference type="Proteomes" id="UP001500390"/>
    </source>
</evidence>
<evidence type="ECO:0000313" key="1">
    <source>
        <dbReference type="EMBL" id="GAA4395015.1"/>
    </source>
</evidence>
<dbReference type="Proteomes" id="UP001500390">
    <property type="component" value="Unassembled WGS sequence"/>
</dbReference>
<name>A0ABP8JRL1_9MICO</name>
<gene>
    <name evidence="1" type="ORF">GCM10023153_16670</name>
</gene>
<comment type="caution">
    <text evidence="1">The sequence shown here is derived from an EMBL/GenBank/DDBJ whole genome shotgun (WGS) entry which is preliminary data.</text>
</comment>
<dbReference type="EMBL" id="BAABFX010000025">
    <property type="protein sequence ID" value="GAA4395015.1"/>
    <property type="molecule type" value="Genomic_DNA"/>
</dbReference>
<sequence length="361" mass="39525">MTISSLSPDEAAALSVRTLGMDPELVGLSTLEGLAASLRRAASFMCPTSPSRLIDAVLAALRPLTDGDLARDAVADLLDLLIASGDLLELREELQGRMVRLVYLGPPSYVERAPGTYMLLGVRPFGAWLVSADLAAQIIREGHARLIELDAAQATETFRAAGLQRLDRQRWVASPAVEPASRLVRRISERLDVAGRGGEIEGLQILDPTTPVRYYRGRWREPRPSDSGDFVARRPQAYGADLWSVVRIEDGAATRIFQLPVDDPVLPARDEAWRLQLAIDSERGFPQRYSAEPFAGGGSRVVKFFSPIPGFAERYLQLVGMPLAGTPGALFAFRVPDAAMPDLTQLLTELLWMEPVPKETK</sequence>
<protein>
    <submittedName>
        <fullName evidence="1">Uncharacterized protein</fullName>
    </submittedName>
</protein>
<organism evidence="1 2">
    <name type="scientific">Ornithinibacter aureus</name>
    <dbReference type="NCBI Taxonomy" id="622664"/>
    <lineage>
        <taxon>Bacteria</taxon>
        <taxon>Bacillati</taxon>
        <taxon>Actinomycetota</taxon>
        <taxon>Actinomycetes</taxon>
        <taxon>Micrococcales</taxon>
        <taxon>Intrasporangiaceae</taxon>
        <taxon>Ornithinibacter</taxon>
    </lineage>
</organism>
<proteinExistence type="predicted"/>
<dbReference type="RefSeq" id="WP_159902061.1">
    <property type="nucleotide sequence ID" value="NZ_BAABFX010000025.1"/>
</dbReference>
<keyword evidence="2" id="KW-1185">Reference proteome</keyword>
<accession>A0ABP8JRL1</accession>
<reference evidence="2" key="1">
    <citation type="journal article" date="2019" name="Int. J. Syst. Evol. Microbiol.">
        <title>The Global Catalogue of Microorganisms (GCM) 10K type strain sequencing project: providing services to taxonomists for standard genome sequencing and annotation.</title>
        <authorList>
            <consortium name="The Broad Institute Genomics Platform"/>
            <consortium name="The Broad Institute Genome Sequencing Center for Infectious Disease"/>
            <person name="Wu L."/>
            <person name="Ma J."/>
        </authorList>
    </citation>
    <scope>NUCLEOTIDE SEQUENCE [LARGE SCALE GENOMIC DNA]</scope>
    <source>
        <strain evidence="2">JCM 17738</strain>
    </source>
</reference>